<keyword evidence="2" id="KW-1185">Reference proteome</keyword>
<dbReference type="EMBL" id="BMMK01000009">
    <property type="protein sequence ID" value="GGM51639.1"/>
    <property type="molecule type" value="Genomic_DNA"/>
</dbReference>
<comment type="caution">
    <text evidence="1">The sequence shown here is derived from an EMBL/GenBank/DDBJ whole genome shotgun (WGS) entry which is preliminary data.</text>
</comment>
<evidence type="ECO:0000313" key="1">
    <source>
        <dbReference type="EMBL" id="GGM51639.1"/>
    </source>
</evidence>
<sequence>MSTRLDNQVSAAGVAPEFLVPPEVLDAISPSGDRGGLLLGSGLKGEPLTISVLRNAPTRIVMVGGLYLARQLALRAMASGATVIVSTGRPQAWEVLRRAAGQGPDGRPVPAVQIRRLIPTELDRATEDNPVLIMHDGGAVPQELFPPRSPWQTTLYVLPYLHPHASVTANGADLILLQRLPIGQAHLAGRIWRLAPQMAQQLTTLKDDGVIALGPNLWRPLRLVTTPKEQQILGPVRRGD</sequence>
<gene>
    <name evidence="1" type="ORF">GCM10012275_23130</name>
</gene>
<proteinExistence type="predicted"/>
<reference evidence="1" key="1">
    <citation type="journal article" date="2014" name="Int. J. Syst. Evol. Microbiol.">
        <title>Complete genome sequence of Corynebacterium casei LMG S-19264T (=DSM 44701T), isolated from a smear-ripened cheese.</title>
        <authorList>
            <consortium name="US DOE Joint Genome Institute (JGI-PGF)"/>
            <person name="Walter F."/>
            <person name="Albersmeier A."/>
            <person name="Kalinowski J."/>
            <person name="Ruckert C."/>
        </authorList>
    </citation>
    <scope>NUCLEOTIDE SEQUENCE</scope>
    <source>
        <strain evidence="1">CGMCC 4.5737</strain>
    </source>
</reference>
<protein>
    <submittedName>
        <fullName evidence="1">Uncharacterized protein</fullName>
    </submittedName>
</protein>
<evidence type="ECO:0000313" key="2">
    <source>
        <dbReference type="Proteomes" id="UP000637578"/>
    </source>
</evidence>
<name>A0A8J3CDW6_9PSEU</name>
<organism evidence="1 2">
    <name type="scientific">Longimycelium tulufanense</name>
    <dbReference type="NCBI Taxonomy" id="907463"/>
    <lineage>
        <taxon>Bacteria</taxon>
        <taxon>Bacillati</taxon>
        <taxon>Actinomycetota</taxon>
        <taxon>Actinomycetes</taxon>
        <taxon>Pseudonocardiales</taxon>
        <taxon>Pseudonocardiaceae</taxon>
        <taxon>Longimycelium</taxon>
    </lineage>
</organism>
<accession>A0A8J3CDW6</accession>
<dbReference type="AlphaFoldDB" id="A0A8J3CDW6"/>
<dbReference type="RefSeq" id="WP_189056824.1">
    <property type="nucleotide sequence ID" value="NZ_BMMK01000009.1"/>
</dbReference>
<reference evidence="1" key="2">
    <citation type="submission" date="2020-09" db="EMBL/GenBank/DDBJ databases">
        <authorList>
            <person name="Sun Q."/>
            <person name="Zhou Y."/>
        </authorList>
    </citation>
    <scope>NUCLEOTIDE SEQUENCE</scope>
    <source>
        <strain evidence="1">CGMCC 4.5737</strain>
    </source>
</reference>
<dbReference type="Proteomes" id="UP000637578">
    <property type="component" value="Unassembled WGS sequence"/>
</dbReference>